<evidence type="ECO:0000313" key="3">
    <source>
        <dbReference type="EMBL" id="GJG27693.1"/>
    </source>
</evidence>
<dbReference type="EMBL" id="BPTR01000001">
    <property type="protein sequence ID" value="GJG27693.1"/>
    <property type="molecule type" value="Genomic_DNA"/>
</dbReference>
<accession>A0AA37HX45</accession>
<dbReference type="Proteomes" id="UP000887043">
    <property type="component" value="Unassembled WGS sequence"/>
</dbReference>
<dbReference type="AlphaFoldDB" id="A0AA37HX45"/>
<protein>
    <recommendedName>
        <fullName evidence="2">DUF6298 domain-containing protein</fullName>
    </recommendedName>
</protein>
<dbReference type="InterPro" id="IPR046265">
    <property type="entry name" value="DUF6298"/>
</dbReference>
<sequence length="1008" mass="112869">MRKLLIIVLVALGVVQVSAQPFPLDYSYVGYRQCEQAIPNAPVKVYVSCETGDQSARIQKALDYVARQKMDKKTGLRGAVLLAPGTYHLSKALRISASGVVLRGSDRQKTVLLKEGVDRGAVVYVEGQDNRQITDTLAITGSVALGNKQLSLSGKALSQIKAGTEVVVYRPSTQSWINKLQCASFGGGKDMGYWGWHPGEADVEWSRTVTHVQGNQVTLDAPLSMELQASDADSKVLLYRWSGRIVNAGVENLTIQSAYHTKYAMDEDHAWNGVYIAHAKDCWVRLVDFRNLSGSAVVVQRSGSQITVEDCTSKHPVSELGGYRRRTFLTFGEKCLFQRLYSEEGINDFAAGIVAAGPNAFVQCESRNSHGFSGSIGSWATGLLFDIVDIDGDDIRMGNLRLEKYGTGWNTANSTAYQCSAAAIQADSLPDGSANYVYGSWAQFSGTGYYDELNNHVKPWSLFAQQLGKRLGHDVSSITRTYVRNTGASSNPPIEVAQQMAREAHQPRMTMDMWIDSAQFTASVSAKGALAVDRIKDEQPINQVNHTFAIENGKLVMDHALVVGNRHNSPWWNGRVKYSAFPKLPYGLTRFVPGMEGDGRTDRVDSVIQKMVNSHTVLYAQNYGLWYDRRRDDHERVRRRDGDVWGPFYEQPQARSGEGKAWDGLSKYDMERLNPWYYARLNEFAQKGASQGLLLMNQHYFQHNILEAGAHWVDCPWRTANNINHTGFPEPVPFTGDKRIFMADYFYDLTDPVRKHLHQKYIMDVLDAFADQPNVIHSIGEEFTGPLAFVQFWLDTVKEWEAKRGKKAMVALAVNKDVQDAILQDEARSEVVDIINIEQWYYHAKGLYEPGGGLNLAPRQFQRQNRTGKITFDHVYRGVSEYRKAYPNKAVVYYASGYPQMAWAVLMAGGSCPNLPVTDTAFLKSVASMQPTYHEEGNSMMANRQGDAVFYLEKGNADLINRLSSASGSLYQIDEKTGDMTLLLKNSIRSNMKKYLDKKGVYWWKAKN</sequence>
<feature type="signal peptide" evidence="1">
    <location>
        <begin position="1"/>
        <end position="19"/>
    </location>
</feature>
<name>A0AA37HX45_SEGBR</name>
<dbReference type="InterPro" id="IPR012334">
    <property type="entry name" value="Pectin_lyas_fold"/>
</dbReference>
<feature type="domain" description="DUF6298" evidence="2">
    <location>
        <begin position="448"/>
        <end position="929"/>
    </location>
</feature>
<dbReference type="RefSeq" id="WP_006282198.1">
    <property type="nucleotide sequence ID" value="NZ_BPTR01000001.1"/>
</dbReference>
<evidence type="ECO:0000259" key="2">
    <source>
        <dbReference type="Pfam" id="PF19815"/>
    </source>
</evidence>
<dbReference type="InterPro" id="IPR011050">
    <property type="entry name" value="Pectin_lyase_fold/virulence"/>
</dbReference>
<dbReference type="SUPFAM" id="SSF51126">
    <property type="entry name" value="Pectin lyase-like"/>
    <property type="match status" value="1"/>
</dbReference>
<feature type="chain" id="PRO_5041427196" description="DUF6298 domain-containing protein" evidence="1">
    <location>
        <begin position="20"/>
        <end position="1008"/>
    </location>
</feature>
<dbReference type="Gene3D" id="2.160.20.10">
    <property type="entry name" value="Single-stranded right-handed beta-helix, Pectin lyase-like"/>
    <property type="match status" value="1"/>
</dbReference>
<evidence type="ECO:0000313" key="4">
    <source>
        <dbReference type="Proteomes" id="UP000887043"/>
    </source>
</evidence>
<organism evidence="3 4">
    <name type="scientific">Segatella bryantii</name>
    <name type="common">Prevotella bryantii</name>
    <dbReference type="NCBI Taxonomy" id="77095"/>
    <lineage>
        <taxon>Bacteria</taxon>
        <taxon>Pseudomonadati</taxon>
        <taxon>Bacteroidota</taxon>
        <taxon>Bacteroidia</taxon>
        <taxon>Bacteroidales</taxon>
        <taxon>Prevotellaceae</taxon>
        <taxon>Segatella</taxon>
    </lineage>
</organism>
<comment type="caution">
    <text evidence="3">The sequence shown here is derived from an EMBL/GenBank/DDBJ whole genome shotgun (WGS) entry which is preliminary data.</text>
</comment>
<gene>
    <name evidence="3" type="ORF">PRRU23_13930</name>
</gene>
<proteinExistence type="predicted"/>
<keyword evidence="1" id="KW-0732">Signal</keyword>
<dbReference type="Pfam" id="PF19815">
    <property type="entry name" value="DUF6298"/>
    <property type="match status" value="1"/>
</dbReference>
<evidence type="ECO:0000256" key="1">
    <source>
        <dbReference type="SAM" id="SignalP"/>
    </source>
</evidence>
<reference evidence="3" key="1">
    <citation type="submission" date="2021-08" db="EMBL/GenBank/DDBJ databases">
        <title>Prevotella lacticifex sp. nov., isolated from rumen of cow.</title>
        <authorList>
            <person name="Shinkai T."/>
            <person name="Ikeyama N."/>
            <person name="Kumagai M."/>
            <person name="Ohmori H."/>
            <person name="Sakamoto M."/>
            <person name="Ohkuma M."/>
            <person name="Mitsumori M."/>
        </authorList>
    </citation>
    <scope>NUCLEOTIDE SEQUENCE</scope>
    <source>
        <strain evidence="3">DSM 11371</strain>
    </source>
</reference>